<evidence type="ECO:0000256" key="4">
    <source>
        <dbReference type="ARBA" id="ARBA00012557"/>
    </source>
</evidence>
<dbReference type="STRING" id="947166.A0A1D1W4F6"/>
<comment type="similarity">
    <text evidence="3">Belongs to the glycosyltransferase 31 family. Beta3-Gal-T subfamily.</text>
</comment>
<proteinExistence type="inferred from homology"/>
<dbReference type="PANTHER" id="PTHR23033">
    <property type="entry name" value="BETA1,3-GALACTOSYLTRANSFERASE"/>
    <property type="match status" value="1"/>
</dbReference>
<name>A0A1D1W4F6_RAMVA</name>
<keyword evidence="8" id="KW-0547">Nucleotide-binding</keyword>
<comment type="subcellular location">
    <subcellularLocation>
        <location evidence="1">Membrane</location>
        <topology evidence="1">Single-pass type II membrane protein</topology>
    </subcellularLocation>
</comment>
<evidence type="ECO:0000256" key="5">
    <source>
        <dbReference type="ARBA" id="ARBA00022676"/>
    </source>
</evidence>
<dbReference type="InterPro" id="IPR026050">
    <property type="entry name" value="C1GALT1/C1GALT1_chp1"/>
</dbReference>
<keyword evidence="5" id="KW-0328">Glycosyltransferase</keyword>
<accession>A0A1D1W4F6</accession>
<dbReference type="EC" id="2.4.1.122" evidence="4"/>
<comment type="pathway">
    <text evidence="2">Protein modification; protein glycosylation.</text>
</comment>
<feature type="domain" description="Fringe-like glycosyltransferase" evidence="13">
    <location>
        <begin position="81"/>
        <end position="249"/>
    </location>
</feature>
<evidence type="ECO:0000313" key="14">
    <source>
        <dbReference type="EMBL" id="GAV08331.1"/>
    </source>
</evidence>
<dbReference type="PANTHER" id="PTHR23033:SF14">
    <property type="entry name" value="GLYCOPROTEIN-N-ACETYLGALACTOSAMINE 3-BETA-GALACTOSYLTRANSFERASE 1-RELATED"/>
    <property type="match status" value="1"/>
</dbReference>
<organism evidence="14 15">
    <name type="scientific">Ramazzottius varieornatus</name>
    <name type="common">Water bear</name>
    <name type="synonym">Tardigrade</name>
    <dbReference type="NCBI Taxonomy" id="947166"/>
    <lineage>
        <taxon>Eukaryota</taxon>
        <taxon>Metazoa</taxon>
        <taxon>Ecdysozoa</taxon>
        <taxon>Tardigrada</taxon>
        <taxon>Eutardigrada</taxon>
        <taxon>Parachela</taxon>
        <taxon>Hypsibioidea</taxon>
        <taxon>Ramazzottiidae</taxon>
        <taxon>Ramazzottius</taxon>
    </lineage>
</organism>
<protein>
    <recommendedName>
        <fullName evidence="4">N-acetylgalactosaminide beta-1,3-galactosyltransferase</fullName>
        <ecNumber evidence="4">2.4.1.122</ecNumber>
    </recommendedName>
</protein>
<dbReference type="InterPro" id="IPR003378">
    <property type="entry name" value="Fringe-like_glycosylTrfase"/>
</dbReference>
<dbReference type="OrthoDB" id="414175at2759"/>
<evidence type="ECO:0000256" key="9">
    <source>
        <dbReference type="ARBA" id="ARBA00022968"/>
    </source>
</evidence>
<evidence type="ECO:0000256" key="8">
    <source>
        <dbReference type="ARBA" id="ARBA00022741"/>
    </source>
</evidence>
<sequence>MTASLTSGRSKLLFAGLLFLGLFGLLFVILYGNIFLSRGSQNGLKSEDTIGTFGKNVSAKKYLRSLGFIKADADEISKKNSSRVFCCILTQPENHEKAIGVKETWAKRCDGYIFVSSEHDDTLPALNAHLGEGRDILWGKTKLGFRYAYKFIDEYDWFLKADDDTYVIMENLKLLVADYSPNQPLYFGHHFRRVTPEGYMSGGAGYVLSQAALRKFVEEGLDEYSCLKKNDGPEDALMGLCLHALNVTFGDSRDASGHNRFFPFTPSEHMKPGHMEGVRALV</sequence>
<comment type="caution">
    <text evidence="14">The sequence shown here is derived from an EMBL/GenBank/DDBJ whole genome shotgun (WGS) entry which is preliminary data.</text>
</comment>
<evidence type="ECO:0000256" key="2">
    <source>
        <dbReference type="ARBA" id="ARBA00004922"/>
    </source>
</evidence>
<dbReference type="Proteomes" id="UP000186922">
    <property type="component" value="Unassembled WGS sequence"/>
</dbReference>
<feature type="transmembrane region" description="Helical" evidence="12">
    <location>
        <begin position="12"/>
        <end position="36"/>
    </location>
</feature>
<dbReference type="GO" id="GO:0016020">
    <property type="term" value="C:membrane"/>
    <property type="evidence" value="ECO:0007669"/>
    <property type="project" value="UniProtKB-SubCell"/>
</dbReference>
<dbReference type="Pfam" id="PF02434">
    <property type="entry name" value="Fringe"/>
    <property type="match status" value="1"/>
</dbReference>
<evidence type="ECO:0000256" key="7">
    <source>
        <dbReference type="ARBA" id="ARBA00022692"/>
    </source>
</evidence>
<evidence type="ECO:0000256" key="10">
    <source>
        <dbReference type="ARBA" id="ARBA00022989"/>
    </source>
</evidence>
<evidence type="ECO:0000256" key="1">
    <source>
        <dbReference type="ARBA" id="ARBA00004606"/>
    </source>
</evidence>
<keyword evidence="11 12" id="KW-0472">Membrane</keyword>
<evidence type="ECO:0000256" key="11">
    <source>
        <dbReference type="ARBA" id="ARBA00023136"/>
    </source>
</evidence>
<evidence type="ECO:0000256" key="12">
    <source>
        <dbReference type="SAM" id="Phobius"/>
    </source>
</evidence>
<dbReference type="Gene3D" id="3.90.550.50">
    <property type="match status" value="1"/>
</dbReference>
<dbReference type="AlphaFoldDB" id="A0A1D1W4F6"/>
<keyword evidence="6" id="KW-0808">Transferase</keyword>
<keyword evidence="10 12" id="KW-1133">Transmembrane helix</keyword>
<dbReference type="EMBL" id="BDGG01000017">
    <property type="protein sequence ID" value="GAV08331.1"/>
    <property type="molecule type" value="Genomic_DNA"/>
</dbReference>
<evidence type="ECO:0000259" key="13">
    <source>
        <dbReference type="Pfam" id="PF02434"/>
    </source>
</evidence>
<evidence type="ECO:0000256" key="6">
    <source>
        <dbReference type="ARBA" id="ARBA00022679"/>
    </source>
</evidence>
<gene>
    <name evidence="14" type="primary">RvY_18042</name>
    <name evidence="14" type="synonym">RvY_18042.1</name>
    <name evidence="14" type="ORF">RvY_18042-1</name>
</gene>
<dbReference type="GO" id="GO:0000166">
    <property type="term" value="F:nucleotide binding"/>
    <property type="evidence" value="ECO:0007669"/>
    <property type="project" value="UniProtKB-KW"/>
</dbReference>
<evidence type="ECO:0000313" key="15">
    <source>
        <dbReference type="Proteomes" id="UP000186922"/>
    </source>
</evidence>
<reference evidence="14 15" key="1">
    <citation type="journal article" date="2016" name="Nat. Commun.">
        <title>Extremotolerant tardigrade genome and improved radiotolerance of human cultured cells by tardigrade-unique protein.</title>
        <authorList>
            <person name="Hashimoto T."/>
            <person name="Horikawa D.D."/>
            <person name="Saito Y."/>
            <person name="Kuwahara H."/>
            <person name="Kozuka-Hata H."/>
            <person name="Shin-I T."/>
            <person name="Minakuchi Y."/>
            <person name="Ohishi K."/>
            <person name="Motoyama A."/>
            <person name="Aizu T."/>
            <person name="Enomoto A."/>
            <person name="Kondo K."/>
            <person name="Tanaka S."/>
            <person name="Hara Y."/>
            <person name="Koshikawa S."/>
            <person name="Sagara H."/>
            <person name="Miura T."/>
            <person name="Yokobori S."/>
            <person name="Miyagawa K."/>
            <person name="Suzuki Y."/>
            <person name="Kubo T."/>
            <person name="Oyama M."/>
            <person name="Kohara Y."/>
            <person name="Fujiyama A."/>
            <person name="Arakawa K."/>
            <person name="Katayama T."/>
            <person name="Toyoda A."/>
            <person name="Kunieda T."/>
        </authorList>
    </citation>
    <scope>NUCLEOTIDE SEQUENCE [LARGE SCALE GENOMIC DNA]</scope>
    <source>
        <strain evidence="14 15">YOKOZUNA-1</strain>
    </source>
</reference>
<evidence type="ECO:0000256" key="3">
    <source>
        <dbReference type="ARBA" id="ARBA00006462"/>
    </source>
</evidence>
<keyword evidence="15" id="KW-1185">Reference proteome</keyword>
<keyword evidence="9" id="KW-0735">Signal-anchor</keyword>
<dbReference type="GO" id="GO:0016263">
    <property type="term" value="F:glycoprotein-N-acetylgalactosamine 3-beta-galactosyltransferase activity"/>
    <property type="evidence" value="ECO:0007669"/>
    <property type="project" value="UniProtKB-EC"/>
</dbReference>
<keyword evidence="7 12" id="KW-0812">Transmembrane</keyword>